<feature type="compositionally biased region" description="Pro residues" evidence="7">
    <location>
        <begin position="351"/>
        <end position="363"/>
    </location>
</feature>
<sequence length="384" mass="40526">MVVALGSQPRTRQAVGARVSCGGSCEASSCAQGRRPSSFPEVRHDEPRGAPISEPRINDRIRVAEVRLVGPAGEQVGIVRVEDALRLAQDADLDLVEVAPEARPPVVKIMDYGKYKYEADMKAREARRNQANTVLKEIRFRLKIDPHDYATKKGHVERFLKAGDKVKVMIMFRGREQSRPEMGFRLLQRLAADVAELGFVESSPKQDGRNMIMVIGPNKKKAEQRQEQRRQAQAQAAREANAKAASERTAATEAPAEAEVEQTAAAPAAAPVAEAVETAAVETAPVETAAAETAPVEDPAAAPEGQEPAPAEPAAAPKAAAPKAAPARPAAAKPAAAKPAAAKPAATPKPAAAPKPVATPKPSPAAAKPAAPRPAPRPKPRSTD</sequence>
<evidence type="ECO:0000256" key="4">
    <source>
        <dbReference type="ARBA" id="ARBA00022917"/>
    </source>
</evidence>
<dbReference type="FunFam" id="3.10.20.80:FF:000001">
    <property type="entry name" value="Translation initiation factor IF-3"/>
    <property type="match status" value="1"/>
</dbReference>
<dbReference type="HAMAP" id="MF_00080">
    <property type="entry name" value="IF_3"/>
    <property type="match status" value="1"/>
</dbReference>
<dbReference type="Gene3D" id="3.10.20.80">
    <property type="entry name" value="Translation initiation factor 3 (IF-3), N-terminal domain"/>
    <property type="match status" value="1"/>
</dbReference>
<comment type="subunit">
    <text evidence="5">Monomer.</text>
</comment>
<dbReference type="SUPFAM" id="SSF55200">
    <property type="entry name" value="Translation initiation factor IF3, C-terminal domain"/>
    <property type="match status" value="1"/>
</dbReference>
<comment type="function">
    <text evidence="5">IF-3 binds to the 30S ribosomal subunit and shifts the equilibrium between 70S ribosomes and their 50S and 30S subunits in favor of the free subunits, thus enhancing the availability of 30S subunits on which protein synthesis initiation begins.</text>
</comment>
<evidence type="ECO:0000259" key="9">
    <source>
        <dbReference type="Pfam" id="PF05198"/>
    </source>
</evidence>
<evidence type="ECO:0000256" key="3">
    <source>
        <dbReference type="ARBA" id="ARBA00022540"/>
    </source>
</evidence>
<dbReference type="Pfam" id="PF05198">
    <property type="entry name" value="IF3_N"/>
    <property type="match status" value="1"/>
</dbReference>
<dbReference type="GO" id="GO:0005829">
    <property type="term" value="C:cytosol"/>
    <property type="evidence" value="ECO:0007669"/>
    <property type="project" value="TreeGrafter"/>
</dbReference>
<dbReference type="InterPro" id="IPR001288">
    <property type="entry name" value="Translation_initiation_fac_3"/>
</dbReference>
<dbReference type="InterPro" id="IPR036788">
    <property type="entry name" value="T_IF-3_C_sf"/>
</dbReference>
<dbReference type="GO" id="GO:0032790">
    <property type="term" value="P:ribosome disassembly"/>
    <property type="evidence" value="ECO:0007669"/>
    <property type="project" value="TreeGrafter"/>
</dbReference>
<feature type="domain" description="Translation initiation factor 3 N-terminal" evidence="9">
    <location>
        <begin position="57"/>
        <end position="126"/>
    </location>
</feature>
<comment type="similarity">
    <text evidence="1 5">Belongs to the IF-3 family.</text>
</comment>
<protein>
    <recommendedName>
        <fullName evidence="5 6">Translation initiation factor IF-3</fullName>
    </recommendedName>
</protein>
<dbReference type="SUPFAM" id="SSF54364">
    <property type="entry name" value="Translation initiation factor IF3, N-terminal domain"/>
    <property type="match status" value="1"/>
</dbReference>
<dbReference type="NCBIfam" id="TIGR00168">
    <property type="entry name" value="infC"/>
    <property type="match status" value="1"/>
</dbReference>
<evidence type="ECO:0000256" key="5">
    <source>
        <dbReference type="HAMAP-Rule" id="MF_00080"/>
    </source>
</evidence>
<keyword evidence="11" id="KW-1185">Reference proteome</keyword>
<dbReference type="GO" id="GO:0003743">
    <property type="term" value="F:translation initiation factor activity"/>
    <property type="evidence" value="ECO:0007669"/>
    <property type="project" value="UniProtKB-UniRule"/>
</dbReference>
<gene>
    <name evidence="5" type="primary">infC</name>
    <name evidence="10" type="ORF">CPE01_28890</name>
</gene>
<dbReference type="GO" id="GO:0043022">
    <property type="term" value="F:ribosome binding"/>
    <property type="evidence" value="ECO:0007669"/>
    <property type="project" value="TreeGrafter"/>
</dbReference>
<evidence type="ECO:0000256" key="1">
    <source>
        <dbReference type="ARBA" id="ARBA00005439"/>
    </source>
</evidence>
<proteinExistence type="inferred from homology"/>
<dbReference type="FunFam" id="3.30.110.10:FF:000002">
    <property type="entry name" value="Translation initiation factor IF-3"/>
    <property type="match status" value="1"/>
</dbReference>
<dbReference type="Gene3D" id="3.30.110.10">
    <property type="entry name" value="Translation initiation factor 3 (IF-3), C-terminal domain"/>
    <property type="match status" value="1"/>
</dbReference>
<keyword evidence="3 5" id="KW-0396">Initiation factor</keyword>
<dbReference type="PANTHER" id="PTHR10938">
    <property type="entry name" value="TRANSLATION INITIATION FACTOR IF-3"/>
    <property type="match status" value="1"/>
</dbReference>
<evidence type="ECO:0000256" key="2">
    <source>
        <dbReference type="ARBA" id="ARBA00022490"/>
    </source>
</evidence>
<dbReference type="InterPro" id="IPR036787">
    <property type="entry name" value="T_IF-3_N_sf"/>
</dbReference>
<dbReference type="EMBL" id="BJUA01000018">
    <property type="protein sequence ID" value="GEK19156.1"/>
    <property type="molecule type" value="Genomic_DNA"/>
</dbReference>
<accession>A0A510UXA0</accession>
<feature type="domain" description="Translation initiation factor 3 C-terminal" evidence="8">
    <location>
        <begin position="134"/>
        <end position="218"/>
    </location>
</feature>
<organism evidence="10 11">
    <name type="scientific">Cellulomonas persica</name>
    <dbReference type="NCBI Taxonomy" id="76861"/>
    <lineage>
        <taxon>Bacteria</taxon>
        <taxon>Bacillati</taxon>
        <taxon>Actinomycetota</taxon>
        <taxon>Actinomycetes</taxon>
        <taxon>Micrococcales</taxon>
        <taxon>Cellulomonadaceae</taxon>
        <taxon>Cellulomonas</taxon>
    </lineage>
</organism>
<feature type="region of interest" description="Disordered" evidence="7">
    <location>
        <begin position="26"/>
        <end position="56"/>
    </location>
</feature>
<feature type="compositionally biased region" description="Low complexity" evidence="7">
    <location>
        <begin position="234"/>
        <end position="350"/>
    </location>
</feature>
<dbReference type="GO" id="GO:0016020">
    <property type="term" value="C:membrane"/>
    <property type="evidence" value="ECO:0007669"/>
    <property type="project" value="TreeGrafter"/>
</dbReference>
<comment type="subcellular location">
    <subcellularLocation>
        <location evidence="5">Cytoplasm</location>
    </subcellularLocation>
</comment>
<dbReference type="Pfam" id="PF00707">
    <property type="entry name" value="IF3_C"/>
    <property type="match status" value="1"/>
</dbReference>
<evidence type="ECO:0000313" key="10">
    <source>
        <dbReference type="EMBL" id="GEK19156.1"/>
    </source>
</evidence>
<dbReference type="InterPro" id="IPR019815">
    <property type="entry name" value="Translation_initiation_fac_3_C"/>
</dbReference>
<comment type="caution">
    <text evidence="10">The sequence shown here is derived from an EMBL/GenBank/DDBJ whole genome shotgun (WGS) entry which is preliminary data.</text>
</comment>
<evidence type="ECO:0000256" key="6">
    <source>
        <dbReference type="NCBIfam" id="TIGR00168"/>
    </source>
</evidence>
<feature type="region of interest" description="Disordered" evidence="7">
    <location>
        <begin position="234"/>
        <end position="384"/>
    </location>
</feature>
<name>A0A510UXA0_9CELL</name>
<reference evidence="10 11" key="1">
    <citation type="submission" date="2019-07" db="EMBL/GenBank/DDBJ databases">
        <title>Whole genome shotgun sequence of Cellulomonas persica NBRC 101101.</title>
        <authorList>
            <person name="Hosoyama A."/>
            <person name="Uohara A."/>
            <person name="Ohji S."/>
            <person name="Ichikawa N."/>
        </authorList>
    </citation>
    <scope>NUCLEOTIDE SEQUENCE [LARGE SCALE GENOMIC DNA]</scope>
    <source>
        <strain evidence="10 11">NBRC 101101</strain>
    </source>
</reference>
<dbReference type="InterPro" id="IPR019814">
    <property type="entry name" value="Translation_initiation_fac_3_N"/>
</dbReference>
<keyword evidence="4 5" id="KW-0648">Protein biosynthesis</keyword>
<evidence type="ECO:0000313" key="11">
    <source>
        <dbReference type="Proteomes" id="UP000321386"/>
    </source>
</evidence>
<evidence type="ECO:0000259" key="8">
    <source>
        <dbReference type="Pfam" id="PF00707"/>
    </source>
</evidence>
<dbReference type="PANTHER" id="PTHR10938:SF0">
    <property type="entry name" value="TRANSLATION INITIATION FACTOR IF-3, MITOCHONDRIAL"/>
    <property type="match status" value="1"/>
</dbReference>
<evidence type="ECO:0000256" key="7">
    <source>
        <dbReference type="SAM" id="MobiDB-lite"/>
    </source>
</evidence>
<dbReference type="Proteomes" id="UP000321386">
    <property type="component" value="Unassembled WGS sequence"/>
</dbReference>
<dbReference type="AlphaFoldDB" id="A0A510UXA0"/>
<keyword evidence="2 5" id="KW-0963">Cytoplasm</keyword>